<keyword evidence="2" id="KW-1185">Reference proteome</keyword>
<name>A0ABT1I156_STRSD</name>
<reference evidence="1 2" key="1">
    <citation type="submission" date="2022-06" db="EMBL/GenBank/DDBJ databases">
        <title>Genomic Encyclopedia of Archaeal and Bacterial Type Strains, Phase II (KMG-II): from individual species to whole genera.</title>
        <authorList>
            <person name="Goeker M."/>
        </authorList>
    </citation>
    <scope>NUCLEOTIDE SEQUENCE [LARGE SCALE GENOMIC DNA]</scope>
    <source>
        <strain evidence="1 2">DSM 40477</strain>
    </source>
</reference>
<dbReference type="Proteomes" id="UP001205311">
    <property type="component" value="Unassembled WGS sequence"/>
</dbReference>
<proteinExistence type="predicted"/>
<comment type="caution">
    <text evidence="1">The sequence shown here is derived from an EMBL/GenBank/DDBJ whole genome shotgun (WGS) entry which is preliminary data.</text>
</comment>
<accession>A0ABT1I156</accession>
<evidence type="ECO:0000313" key="2">
    <source>
        <dbReference type="Proteomes" id="UP001205311"/>
    </source>
</evidence>
<dbReference type="RefSeq" id="WP_253672373.1">
    <property type="nucleotide sequence ID" value="NZ_JAMTCP010000043.1"/>
</dbReference>
<evidence type="ECO:0000313" key="1">
    <source>
        <dbReference type="EMBL" id="MCP2261490.1"/>
    </source>
</evidence>
<dbReference type="EMBL" id="JAMTCP010000043">
    <property type="protein sequence ID" value="MCP2261490.1"/>
    <property type="molecule type" value="Genomic_DNA"/>
</dbReference>
<gene>
    <name evidence="1" type="ORF">LX15_005216</name>
</gene>
<sequence length="147" mass="15953">MEDGARGPSATVAPGAPAVPATAGVALRGAIQQVEVLRRDIDAGRLALDPAAGEQLRTALREQVDLADAWLERARGMARRVPLGRNPVGQAMAEKFERRAEGTDESCVAVLEQYRQVLEDAHNAVADAMRHYREVEQSHVESFTRLA</sequence>
<organism evidence="1 2">
    <name type="scientific">Streptoalloteichus tenebrarius (strain ATCC 17920 / DSM 40477 / JCM 4838 / CBS 697.72 / NBRC 16177 / NCIMB 11028 / NRRL B-12390 / A12253. 1 / ISP 5477)</name>
    <name type="common">Streptomyces tenebrarius</name>
    <dbReference type="NCBI Taxonomy" id="1933"/>
    <lineage>
        <taxon>Bacteria</taxon>
        <taxon>Bacillati</taxon>
        <taxon>Actinomycetota</taxon>
        <taxon>Actinomycetes</taxon>
        <taxon>Pseudonocardiales</taxon>
        <taxon>Pseudonocardiaceae</taxon>
        <taxon>Streptoalloteichus</taxon>
    </lineage>
</organism>
<protein>
    <submittedName>
        <fullName evidence="1">Uncharacterized protein</fullName>
    </submittedName>
</protein>